<comment type="caution">
    <text evidence="2">The sequence shown here is derived from an EMBL/GenBank/DDBJ whole genome shotgun (WGS) entry which is preliminary data.</text>
</comment>
<keyword evidence="1" id="KW-0812">Transmembrane</keyword>
<sequence>MNKFVYILRILFQAVMLVGIYLVSSLNADGSFTPKVGFLFGWLLLSFASQFYLMKFVGLYPVSEAVARQKGEHLGEFNLFVAIGLFLAYDFLGPLVVVAFYFWEKRLKAEQAHI</sequence>
<keyword evidence="3" id="KW-1185">Reference proteome</keyword>
<feature type="transmembrane region" description="Helical" evidence="1">
    <location>
        <begin position="77"/>
        <end position="103"/>
    </location>
</feature>
<dbReference type="EMBL" id="BNJR01000012">
    <property type="protein sequence ID" value="GHP13762.1"/>
    <property type="molecule type" value="Genomic_DNA"/>
</dbReference>
<keyword evidence="1" id="KW-1133">Transmembrane helix</keyword>
<feature type="transmembrane region" description="Helical" evidence="1">
    <location>
        <begin position="6"/>
        <end position="24"/>
    </location>
</feature>
<dbReference type="Proteomes" id="UP000604765">
    <property type="component" value="Unassembled WGS sequence"/>
</dbReference>
<reference evidence="2 3" key="1">
    <citation type="journal article" date="2021" name="Int. J. Syst. Evol. Microbiol.">
        <title>Lentilactobacillus fungorum sp. nov., isolated from spent mushroom substrates.</title>
        <authorList>
            <person name="Tohno M."/>
            <person name="Tanizawa Y."/>
            <person name="Kojima Y."/>
            <person name="Sakamoto M."/>
            <person name="Ohkuma M."/>
            <person name="Kobayashi H."/>
        </authorList>
    </citation>
    <scope>NUCLEOTIDE SEQUENCE [LARGE SCALE GENOMIC DNA]</scope>
    <source>
        <strain evidence="2 3">YK48G</strain>
    </source>
</reference>
<evidence type="ECO:0000313" key="3">
    <source>
        <dbReference type="Proteomes" id="UP000604765"/>
    </source>
</evidence>
<evidence type="ECO:0000256" key="1">
    <source>
        <dbReference type="SAM" id="Phobius"/>
    </source>
</evidence>
<name>A0ABQ3VXX8_9LACO</name>
<evidence type="ECO:0000313" key="2">
    <source>
        <dbReference type="EMBL" id="GHP13762.1"/>
    </source>
</evidence>
<dbReference type="RefSeq" id="WP_203629800.1">
    <property type="nucleotide sequence ID" value="NZ_BNJR01000012.1"/>
</dbReference>
<organism evidence="2 3">
    <name type="scientific">Lentilactobacillus fungorum</name>
    <dbReference type="NCBI Taxonomy" id="2201250"/>
    <lineage>
        <taxon>Bacteria</taxon>
        <taxon>Bacillati</taxon>
        <taxon>Bacillota</taxon>
        <taxon>Bacilli</taxon>
        <taxon>Lactobacillales</taxon>
        <taxon>Lactobacillaceae</taxon>
        <taxon>Lentilactobacillus</taxon>
    </lineage>
</organism>
<gene>
    <name evidence="2" type="ORF">YK48G_11870</name>
</gene>
<feature type="transmembrane region" description="Helical" evidence="1">
    <location>
        <begin position="36"/>
        <end position="57"/>
    </location>
</feature>
<proteinExistence type="predicted"/>
<accession>A0ABQ3VXX8</accession>
<protein>
    <submittedName>
        <fullName evidence="2">Uncharacterized protein</fullName>
    </submittedName>
</protein>
<keyword evidence="1" id="KW-0472">Membrane</keyword>